<dbReference type="SMART" id="SM00504">
    <property type="entry name" value="Ubox"/>
    <property type="match status" value="1"/>
</dbReference>
<keyword evidence="2 4" id="KW-0863">Zinc-finger</keyword>
<proteinExistence type="predicted"/>
<dbReference type="InterPro" id="IPR001841">
    <property type="entry name" value="Znf_RING"/>
</dbReference>
<dbReference type="Pfam" id="PF13923">
    <property type="entry name" value="zf-C3HC4_2"/>
    <property type="match status" value="1"/>
</dbReference>
<protein>
    <submittedName>
        <fullName evidence="8">Uncharacterized protein</fullName>
    </submittedName>
</protein>
<keyword evidence="5" id="KW-0175">Coiled coil</keyword>
<dbReference type="SUPFAM" id="SSF50156">
    <property type="entry name" value="PDZ domain-like"/>
    <property type="match status" value="1"/>
</dbReference>
<accession>A7RKF3</accession>
<dbReference type="OMA" id="VADHSCL"/>
<evidence type="ECO:0000313" key="8">
    <source>
        <dbReference type="EMBL" id="EDO48236.1"/>
    </source>
</evidence>
<dbReference type="InParanoid" id="A7RKF3"/>
<dbReference type="GO" id="GO:0004842">
    <property type="term" value="F:ubiquitin-protein transferase activity"/>
    <property type="evidence" value="ECO:0007669"/>
    <property type="project" value="InterPro"/>
</dbReference>
<dbReference type="PROSITE" id="PS00518">
    <property type="entry name" value="ZF_RING_1"/>
    <property type="match status" value="1"/>
</dbReference>
<dbReference type="PANTHER" id="PTHR10131">
    <property type="entry name" value="TNF RECEPTOR ASSOCIATED FACTOR"/>
    <property type="match status" value="1"/>
</dbReference>
<evidence type="ECO:0000256" key="1">
    <source>
        <dbReference type="ARBA" id="ARBA00022723"/>
    </source>
</evidence>
<evidence type="ECO:0000256" key="4">
    <source>
        <dbReference type="PROSITE-ProRule" id="PRU00175"/>
    </source>
</evidence>
<feature type="domain" description="PDZ" evidence="7">
    <location>
        <begin position="236"/>
        <end position="299"/>
    </location>
</feature>
<dbReference type="InterPro" id="IPR003613">
    <property type="entry name" value="Ubox_domain"/>
</dbReference>
<dbReference type="PROSITE" id="PS50089">
    <property type="entry name" value="ZF_RING_2"/>
    <property type="match status" value="1"/>
</dbReference>
<dbReference type="PROSITE" id="PS50106">
    <property type="entry name" value="PDZ"/>
    <property type="match status" value="1"/>
</dbReference>
<evidence type="ECO:0000313" key="9">
    <source>
        <dbReference type="Proteomes" id="UP000001593"/>
    </source>
</evidence>
<dbReference type="Pfam" id="PF00595">
    <property type="entry name" value="PDZ"/>
    <property type="match status" value="1"/>
</dbReference>
<dbReference type="HOGENOM" id="CLU_058306_0_0_1"/>
<organism evidence="8 9">
    <name type="scientific">Nematostella vectensis</name>
    <name type="common">Starlet sea anemone</name>
    <dbReference type="NCBI Taxonomy" id="45351"/>
    <lineage>
        <taxon>Eukaryota</taxon>
        <taxon>Metazoa</taxon>
        <taxon>Cnidaria</taxon>
        <taxon>Anthozoa</taxon>
        <taxon>Hexacorallia</taxon>
        <taxon>Actiniaria</taxon>
        <taxon>Edwardsiidae</taxon>
        <taxon>Nematostella</taxon>
    </lineage>
</organism>
<dbReference type="PANTHER" id="PTHR10131:SF157">
    <property type="entry name" value="RECEPTOR-ASSOCIATED FACTOR, PUTATIVE-RELATED"/>
    <property type="match status" value="1"/>
</dbReference>
<dbReference type="SMART" id="SM00184">
    <property type="entry name" value="RING"/>
    <property type="match status" value="1"/>
</dbReference>
<keyword evidence="3" id="KW-0862">Zinc</keyword>
<dbReference type="STRING" id="45351.A7RKF3"/>
<reference evidence="8 9" key="1">
    <citation type="journal article" date="2007" name="Science">
        <title>Sea anemone genome reveals ancestral eumetazoan gene repertoire and genomic organization.</title>
        <authorList>
            <person name="Putnam N.H."/>
            <person name="Srivastava M."/>
            <person name="Hellsten U."/>
            <person name="Dirks B."/>
            <person name="Chapman J."/>
            <person name="Salamov A."/>
            <person name="Terry A."/>
            <person name="Shapiro H."/>
            <person name="Lindquist E."/>
            <person name="Kapitonov V.V."/>
            <person name="Jurka J."/>
            <person name="Genikhovich G."/>
            <person name="Grigoriev I.V."/>
            <person name="Lucas S.M."/>
            <person name="Steele R.E."/>
            <person name="Finnerty J.R."/>
            <person name="Technau U."/>
            <person name="Martindale M.Q."/>
            <person name="Rokhsar D.S."/>
        </authorList>
    </citation>
    <scope>NUCLEOTIDE SEQUENCE [LARGE SCALE GENOMIC DNA]</scope>
    <source>
        <strain evidence="9">CH2 X CH6</strain>
    </source>
</reference>
<dbReference type="Proteomes" id="UP000001593">
    <property type="component" value="Unassembled WGS sequence"/>
</dbReference>
<dbReference type="EMBL" id="DS469515">
    <property type="protein sequence ID" value="EDO48236.1"/>
    <property type="molecule type" value="Genomic_DNA"/>
</dbReference>
<dbReference type="InterPro" id="IPR017907">
    <property type="entry name" value="Znf_RING_CS"/>
</dbReference>
<dbReference type="InterPro" id="IPR036034">
    <property type="entry name" value="PDZ_sf"/>
</dbReference>
<dbReference type="GO" id="GO:0008270">
    <property type="term" value="F:zinc ion binding"/>
    <property type="evidence" value="ECO:0007669"/>
    <property type="project" value="UniProtKB-KW"/>
</dbReference>
<gene>
    <name evidence="8" type="ORF">NEMVEDRAFT_v1g84363</name>
</gene>
<evidence type="ECO:0000259" key="7">
    <source>
        <dbReference type="PROSITE" id="PS50106"/>
    </source>
</evidence>
<name>A7RKF3_NEMVE</name>
<evidence type="ECO:0000256" key="3">
    <source>
        <dbReference type="ARBA" id="ARBA00022833"/>
    </source>
</evidence>
<dbReference type="PhylomeDB" id="A7RKF3"/>
<dbReference type="GO" id="GO:0016567">
    <property type="term" value="P:protein ubiquitination"/>
    <property type="evidence" value="ECO:0007669"/>
    <property type="project" value="InterPro"/>
</dbReference>
<dbReference type="Gene3D" id="2.30.42.10">
    <property type="match status" value="1"/>
</dbReference>
<dbReference type="AlphaFoldDB" id="A7RKF3"/>
<sequence>MGFDIERFLDPVEDDFKCGICFGVLEDPLVTTCGHVFCSQCLVHWIAENGTCPLTCEQLAIDDLKKIPPLTRLISLLNIRCCNFQRGCPAILRIESIQTHQRKCQYAEGLTSGGKIMDNSDSPELSVQVVVCEKGCGLPLLFHDCTEHDCLKALQTHIASLQVKLTKVEHDKEQLSEKTTSREETLQDRILNLENELHSYQTQALNVERQLREYRSQIGYFQKLFEIRGEKVSFVEVFLERIDGSLGFNIMGGSEVISLKTAGGGGIVVSKIAEGGPASKPDGLQVHDRIIKVRVRCWF</sequence>
<evidence type="ECO:0000256" key="5">
    <source>
        <dbReference type="SAM" id="Coils"/>
    </source>
</evidence>
<dbReference type="InterPro" id="IPR013083">
    <property type="entry name" value="Znf_RING/FYVE/PHD"/>
</dbReference>
<dbReference type="eggNOG" id="KOG0297">
    <property type="taxonomic scope" value="Eukaryota"/>
</dbReference>
<evidence type="ECO:0000259" key="6">
    <source>
        <dbReference type="PROSITE" id="PS50089"/>
    </source>
</evidence>
<evidence type="ECO:0000256" key="2">
    <source>
        <dbReference type="ARBA" id="ARBA00022771"/>
    </source>
</evidence>
<keyword evidence="1" id="KW-0479">Metal-binding</keyword>
<feature type="domain" description="RING-type" evidence="6">
    <location>
        <begin position="18"/>
        <end position="54"/>
    </location>
</feature>
<dbReference type="InterPro" id="IPR001478">
    <property type="entry name" value="PDZ"/>
</dbReference>
<feature type="coiled-coil region" evidence="5">
    <location>
        <begin position="151"/>
        <end position="217"/>
    </location>
</feature>
<keyword evidence="9" id="KW-1185">Reference proteome</keyword>
<dbReference type="Gene3D" id="3.30.40.10">
    <property type="entry name" value="Zinc/RING finger domain, C3HC4 (zinc finger)"/>
    <property type="match status" value="2"/>
</dbReference>
<dbReference type="SUPFAM" id="SSF57850">
    <property type="entry name" value="RING/U-box"/>
    <property type="match status" value="1"/>
</dbReference>